<keyword evidence="2" id="KW-1133">Transmembrane helix</keyword>
<accession>A0A1X7AI44</accession>
<name>A0A1X7AI44_9GAMM</name>
<dbReference type="Proteomes" id="UP000196573">
    <property type="component" value="Unassembled WGS sequence"/>
</dbReference>
<keyword evidence="3" id="KW-0732">Signal</keyword>
<keyword evidence="2" id="KW-0472">Membrane</keyword>
<organism evidence="4 5">
    <name type="scientific">Parendozoicomonas haliclonae</name>
    <dbReference type="NCBI Taxonomy" id="1960125"/>
    <lineage>
        <taxon>Bacteria</taxon>
        <taxon>Pseudomonadati</taxon>
        <taxon>Pseudomonadota</taxon>
        <taxon>Gammaproteobacteria</taxon>
        <taxon>Oceanospirillales</taxon>
        <taxon>Endozoicomonadaceae</taxon>
        <taxon>Parendozoicomonas</taxon>
    </lineage>
</organism>
<dbReference type="AlphaFoldDB" id="A0A1X7AI44"/>
<protein>
    <submittedName>
        <fullName evidence="4">Uncharacterized protein</fullName>
    </submittedName>
</protein>
<feature type="coiled-coil region" evidence="1">
    <location>
        <begin position="230"/>
        <end position="257"/>
    </location>
</feature>
<evidence type="ECO:0000313" key="5">
    <source>
        <dbReference type="Proteomes" id="UP000196573"/>
    </source>
</evidence>
<feature type="transmembrane region" description="Helical" evidence="2">
    <location>
        <begin position="144"/>
        <end position="164"/>
    </location>
</feature>
<keyword evidence="5" id="KW-1185">Reference proteome</keyword>
<evidence type="ECO:0000256" key="2">
    <source>
        <dbReference type="SAM" id="Phobius"/>
    </source>
</evidence>
<feature type="signal peptide" evidence="3">
    <location>
        <begin position="1"/>
        <end position="30"/>
    </location>
</feature>
<reference evidence="4 5" key="1">
    <citation type="submission" date="2017-03" db="EMBL/GenBank/DDBJ databases">
        <authorList>
            <person name="Afonso C.L."/>
            <person name="Miller P.J."/>
            <person name="Scott M.A."/>
            <person name="Spackman E."/>
            <person name="Goraichik I."/>
            <person name="Dimitrov K.M."/>
            <person name="Suarez D.L."/>
            <person name="Swayne D.E."/>
        </authorList>
    </citation>
    <scope>NUCLEOTIDE SEQUENCE [LARGE SCALE GENOMIC DNA]</scope>
    <source>
        <strain evidence="4">SB41UT1</strain>
    </source>
</reference>
<keyword evidence="2" id="KW-0812">Transmembrane</keyword>
<keyword evidence="1" id="KW-0175">Coiled coil</keyword>
<feature type="transmembrane region" description="Helical" evidence="2">
    <location>
        <begin position="176"/>
        <end position="194"/>
    </location>
</feature>
<gene>
    <name evidence="4" type="ORF">EHSB41UT_00815</name>
</gene>
<evidence type="ECO:0000256" key="1">
    <source>
        <dbReference type="SAM" id="Coils"/>
    </source>
</evidence>
<dbReference type="EMBL" id="FWPT01000002">
    <property type="protein sequence ID" value="SMA37989.1"/>
    <property type="molecule type" value="Genomic_DNA"/>
</dbReference>
<feature type="chain" id="PRO_5013231003" evidence="3">
    <location>
        <begin position="31"/>
        <end position="261"/>
    </location>
</feature>
<sequence length="261" mass="27530">MFNCSQRFFAKRLSTGLLAVALGIATASHAQIDAASAPVPVIAAKPAQSASQQQTAVKPVTTVTEEMVLQEIDSIRRQLDDLTGQERISVATQTAAGAVLATIAYGVAHAQLVWLFNPSFYKVFAVVPGPSWINAILRGIMDSLIPGIGLGAVLATANTLPYSIPALDPETLIEPAGMAVVSALGLSMLGASMFPFPCCTSFGSRMFNSALSFSGPLTALGLFSYILSNRQELLEEKLSLKSQLKDARDTLANLRAAGKNM</sequence>
<evidence type="ECO:0000256" key="3">
    <source>
        <dbReference type="SAM" id="SignalP"/>
    </source>
</evidence>
<evidence type="ECO:0000313" key="4">
    <source>
        <dbReference type="EMBL" id="SMA37989.1"/>
    </source>
</evidence>
<proteinExistence type="predicted"/>